<proteinExistence type="predicted"/>
<feature type="compositionally biased region" description="Basic and acidic residues" evidence="1">
    <location>
        <begin position="1"/>
        <end position="20"/>
    </location>
</feature>
<evidence type="ECO:0000256" key="1">
    <source>
        <dbReference type="SAM" id="MobiDB-lite"/>
    </source>
</evidence>
<name>A0A8J7KWW2_9ACTN</name>
<evidence type="ECO:0000313" key="3">
    <source>
        <dbReference type="Proteomes" id="UP000622552"/>
    </source>
</evidence>
<sequence length="72" mass="7594">MTNEELARLWKDPEAREGTTIDHPSGLIGSGRATLRRMTGLAGLLLAAAAVVAAEDTITETSITCVHTLGNF</sequence>
<organism evidence="2 3">
    <name type="scientific">Longispora fulva</name>
    <dbReference type="NCBI Taxonomy" id="619741"/>
    <lineage>
        <taxon>Bacteria</taxon>
        <taxon>Bacillati</taxon>
        <taxon>Actinomycetota</taxon>
        <taxon>Actinomycetes</taxon>
        <taxon>Micromonosporales</taxon>
        <taxon>Micromonosporaceae</taxon>
        <taxon>Longispora</taxon>
    </lineage>
</organism>
<gene>
    <name evidence="2" type="ORF">IW245_003206</name>
</gene>
<dbReference type="RefSeq" id="WP_197003922.1">
    <property type="nucleotide sequence ID" value="NZ_BONS01000022.1"/>
</dbReference>
<reference evidence="2" key="1">
    <citation type="submission" date="2020-11" db="EMBL/GenBank/DDBJ databases">
        <title>Sequencing the genomes of 1000 actinobacteria strains.</title>
        <authorList>
            <person name="Klenk H.-P."/>
        </authorList>
    </citation>
    <scope>NUCLEOTIDE SEQUENCE</scope>
    <source>
        <strain evidence="2">DSM 45356</strain>
    </source>
</reference>
<protein>
    <submittedName>
        <fullName evidence="2">Uncharacterized protein</fullName>
    </submittedName>
</protein>
<feature type="region of interest" description="Disordered" evidence="1">
    <location>
        <begin position="1"/>
        <end position="24"/>
    </location>
</feature>
<evidence type="ECO:0000313" key="2">
    <source>
        <dbReference type="EMBL" id="MBG6137012.1"/>
    </source>
</evidence>
<accession>A0A8J7KWW2</accession>
<dbReference type="Proteomes" id="UP000622552">
    <property type="component" value="Unassembled WGS sequence"/>
</dbReference>
<dbReference type="EMBL" id="JADOUF010000001">
    <property type="protein sequence ID" value="MBG6137012.1"/>
    <property type="molecule type" value="Genomic_DNA"/>
</dbReference>
<dbReference type="AlphaFoldDB" id="A0A8J7KWW2"/>
<comment type="caution">
    <text evidence="2">The sequence shown here is derived from an EMBL/GenBank/DDBJ whole genome shotgun (WGS) entry which is preliminary data.</text>
</comment>
<keyword evidence="3" id="KW-1185">Reference proteome</keyword>